<evidence type="ECO:0000313" key="2">
    <source>
        <dbReference type="Proteomes" id="UP000009045"/>
    </source>
</evidence>
<reference evidence="1 2" key="1">
    <citation type="journal article" date="2011" name="J. Biotechnol.">
        <title>The complete genome sequence of the dominant Sinorhizobium meliloti field isolate SM11 extends the S. meliloti pan-genome.</title>
        <authorList>
            <person name="Schneiker-Bekel S."/>
            <person name="Wibberg D."/>
            <person name="Bekel T."/>
            <person name="Blom J."/>
            <person name="Linke B."/>
            <person name="Neuweger H."/>
            <person name="Stiens M."/>
            <person name="Vorholter F.J."/>
            <person name="Weidner S."/>
            <person name="Goesmann A."/>
            <person name="Puhler A."/>
            <person name="Schluter A."/>
        </authorList>
    </citation>
    <scope>NUCLEOTIDE SEQUENCE [LARGE SCALE GENOMIC DNA]</scope>
    <source>
        <strain evidence="1 2">SM11</strain>
        <plasmid evidence="2">pSmeSM11c</plasmid>
    </source>
</reference>
<sequence>MAARCHKRTAVYVRHGQIAGVDAEETAAGAEIVARETIDAAGGIAYTGPHQCTCAWMHSGTFHASGLGAFEKIDGFSHWHRPP</sequence>
<dbReference type="EMBL" id="CP001831">
    <property type="protein sequence ID" value="AEH82077.1"/>
    <property type="molecule type" value="Genomic_DNA"/>
</dbReference>
<dbReference type="KEGG" id="smx:SM11_pC1004"/>
<dbReference type="Proteomes" id="UP000009045">
    <property type="component" value="Plasmid pSmeSM11c"/>
</dbReference>
<gene>
    <name evidence="1" type="ordered locus">SM11_pC1004</name>
</gene>
<evidence type="ECO:0000313" key="1">
    <source>
        <dbReference type="EMBL" id="AEH82077.1"/>
    </source>
</evidence>
<organism evidence="1 2">
    <name type="scientific">Sinorhizobium meliloti (strain SM11)</name>
    <dbReference type="NCBI Taxonomy" id="707241"/>
    <lineage>
        <taxon>Bacteria</taxon>
        <taxon>Pseudomonadati</taxon>
        <taxon>Pseudomonadota</taxon>
        <taxon>Alphaproteobacteria</taxon>
        <taxon>Hyphomicrobiales</taxon>
        <taxon>Rhizobiaceae</taxon>
        <taxon>Sinorhizobium/Ensifer group</taxon>
        <taxon>Sinorhizobium</taxon>
    </lineage>
</organism>
<accession>F7XEV2</accession>
<name>F7XEV2_SINMM</name>
<dbReference type="HOGENOM" id="CLU_2540775_0_0_5"/>
<keyword evidence="1" id="KW-0614">Plasmid</keyword>
<proteinExistence type="predicted"/>
<geneLocation type="plasmid" evidence="1 2">
    <name>pSmeSM11c</name>
</geneLocation>
<protein>
    <submittedName>
        <fullName evidence="1">Uncharacterized protein</fullName>
    </submittedName>
</protein>
<dbReference type="AlphaFoldDB" id="F7XEV2"/>